<keyword evidence="3" id="KW-0479">Metal-binding</keyword>
<keyword evidence="5" id="KW-0456">Lyase</keyword>
<feature type="chain" id="PRO_5031209511" description="carbonic anhydrase" evidence="9">
    <location>
        <begin position="28"/>
        <end position="684"/>
    </location>
</feature>
<feature type="compositionally biased region" description="Low complexity" evidence="7">
    <location>
        <begin position="424"/>
        <end position="459"/>
    </location>
</feature>
<dbReference type="GO" id="GO:0004089">
    <property type="term" value="F:carbonate dehydratase activity"/>
    <property type="evidence" value="ECO:0007669"/>
    <property type="project" value="UniProtKB-EC"/>
</dbReference>
<keyword evidence="8" id="KW-1133">Transmembrane helix</keyword>
<dbReference type="InterPro" id="IPR041891">
    <property type="entry name" value="Alpha_CA_prokaryot-like"/>
</dbReference>
<feature type="signal peptide" evidence="9">
    <location>
        <begin position="1"/>
        <end position="27"/>
    </location>
</feature>
<dbReference type="SMART" id="SM01057">
    <property type="entry name" value="Carb_anhydrase"/>
    <property type="match status" value="1"/>
</dbReference>
<evidence type="ECO:0000256" key="9">
    <source>
        <dbReference type="SAM" id="SignalP"/>
    </source>
</evidence>
<feature type="region of interest" description="Disordered" evidence="7">
    <location>
        <begin position="412"/>
        <end position="459"/>
    </location>
</feature>
<evidence type="ECO:0000256" key="3">
    <source>
        <dbReference type="ARBA" id="ARBA00022723"/>
    </source>
</evidence>
<accession>A0A7S0R8K9</accession>
<keyword evidence="8" id="KW-0472">Membrane</keyword>
<evidence type="ECO:0000256" key="2">
    <source>
        <dbReference type="ARBA" id="ARBA00012925"/>
    </source>
</evidence>
<dbReference type="GO" id="GO:0008270">
    <property type="term" value="F:zinc ion binding"/>
    <property type="evidence" value="ECO:0007669"/>
    <property type="project" value="InterPro"/>
</dbReference>
<feature type="region of interest" description="Disordered" evidence="7">
    <location>
        <begin position="312"/>
        <end position="357"/>
    </location>
</feature>
<keyword evidence="9" id="KW-0732">Signal</keyword>
<dbReference type="PANTHER" id="PTHR18952">
    <property type="entry name" value="CARBONIC ANHYDRASE"/>
    <property type="match status" value="1"/>
</dbReference>
<evidence type="ECO:0000313" key="11">
    <source>
        <dbReference type="EMBL" id="CAD8670421.1"/>
    </source>
</evidence>
<feature type="region of interest" description="Disordered" evidence="7">
    <location>
        <begin position="644"/>
        <end position="684"/>
    </location>
</feature>
<feature type="transmembrane region" description="Helical" evidence="8">
    <location>
        <begin position="465"/>
        <end position="489"/>
    </location>
</feature>
<feature type="compositionally biased region" description="Gly residues" evidence="7">
    <location>
        <begin position="644"/>
        <end position="654"/>
    </location>
</feature>
<evidence type="ECO:0000256" key="8">
    <source>
        <dbReference type="SAM" id="Phobius"/>
    </source>
</evidence>
<dbReference type="PANTHER" id="PTHR18952:SF265">
    <property type="entry name" value="CARBONIC ANHYDRASE"/>
    <property type="match status" value="1"/>
</dbReference>
<name>A0A7S0R8K9_9CHLO</name>
<keyword evidence="4" id="KW-0862">Zinc</keyword>
<organism evidence="11">
    <name type="scientific">Chlamydomonas leiostraca</name>
    <dbReference type="NCBI Taxonomy" id="1034604"/>
    <lineage>
        <taxon>Eukaryota</taxon>
        <taxon>Viridiplantae</taxon>
        <taxon>Chlorophyta</taxon>
        <taxon>core chlorophytes</taxon>
        <taxon>Chlorophyceae</taxon>
        <taxon>CS clade</taxon>
        <taxon>Chlamydomonadales</taxon>
        <taxon>Chlamydomonadaceae</taxon>
        <taxon>Chlamydomonas</taxon>
    </lineage>
</organism>
<feature type="compositionally biased region" description="Polar residues" evidence="7">
    <location>
        <begin position="336"/>
        <end position="351"/>
    </location>
</feature>
<comment type="catalytic activity">
    <reaction evidence="6">
        <text>hydrogencarbonate + H(+) = CO2 + H2O</text>
        <dbReference type="Rhea" id="RHEA:10748"/>
        <dbReference type="ChEBI" id="CHEBI:15377"/>
        <dbReference type="ChEBI" id="CHEBI:15378"/>
        <dbReference type="ChEBI" id="CHEBI:16526"/>
        <dbReference type="ChEBI" id="CHEBI:17544"/>
        <dbReference type="EC" id="4.2.1.1"/>
    </reaction>
</comment>
<dbReference type="InterPro" id="IPR001148">
    <property type="entry name" value="CA_dom"/>
</dbReference>
<sequence length="684" mass="68743">MHLFPMAKTPLLAWALAICSSCYVANACIYKYGSEPEGLEHSAHAGTKWDYDFAGLDWHGKAADGSPWVCHSGGQQSPLNIPPASALPRLPAEAVAQLDLGVLLSNGTNIQVINNGHTIQVESSGWRGVSNITVAVPGGYQGPLTRMMDAATAPPGAPLARVTLTPVQFHFHSMSEHALAGGQSALEGHVVARVTGLPGCPPLGCFAVIGVLYAVDPDAPDADHPLLHDIWRYMPWTGDAPAYVPAGVTFNFSSLLPDDRTHAVYAGSLTTPPCTEGVLWHVMSQPARMALAQYQDFMLAMGKYSCTGLNQPTSSTSTGGTAVGGTTDSETDDHTASGSTADPDYQNTTITGDPVRDDPIASQTVWLHHGDHMHYGDIDTPIKTNASGSYRCTKSDTSFNYRMLQTRNGRDIWLAVPPPPPPSAGTASAGGSTAASTASTGSSTGTSSGSRATSSSTVVSGASPAAVGGIVAAVVGVAGLSAALAVWAARVLRARRGARGGGSGSGSPGYGRSGNGYSGAGAGADYKLGGGAAAAGGSGSGGWSGGDLDSECAHMLGGGGAVGGGRGGVYQDSAHMGSGGGGGAGCATAFLPAAAGGPHLYPQQNLYSNVHSQEASAHRFSLDSTTSNAVVGVCEVRALAGGAGPGSGAGSGGGKADKSVTAAKDSKDYCKGCEGGQGGDDELV</sequence>
<reference evidence="11" key="1">
    <citation type="submission" date="2021-01" db="EMBL/GenBank/DDBJ databases">
        <authorList>
            <person name="Corre E."/>
            <person name="Pelletier E."/>
            <person name="Niang G."/>
            <person name="Scheremetjew M."/>
            <person name="Finn R."/>
            <person name="Kale V."/>
            <person name="Holt S."/>
            <person name="Cochrane G."/>
            <person name="Meng A."/>
            <person name="Brown T."/>
            <person name="Cohen L."/>
        </authorList>
    </citation>
    <scope>NUCLEOTIDE SEQUENCE</scope>
    <source>
        <strain evidence="11">SAG 11-49</strain>
    </source>
</reference>
<dbReference type="InterPro" id="IPR036398">
    <property type="entry name" value="CA_dom_sf"/>
</dbReference>
<evidence type="ECO:0000256" key="1">
    <source>
        <dbReference type="ARBA" id="ARBA00010718"/>
    </source>
</evidence>
<feature type="domain" description="Alpha-carbonic anhydrase" evidence="10">
    <location>
        <begin position="47"/>
        <end position="327"/>
    </location>
</feature>
<dbReference type="AlphaFoldDB" id="A0A7S0R8K9"/>
<proteinExistence type="inferred from homology"/>
<evidence type="ECO:0000259" key="10">
    <source>
        <dbReference type="PROSITE" id="PS51144"/>
    </source>
</evidence>
<evidence type="ECO:0000256" key="7">
    <source>
        <dbReference type="SAM" id="MobiDB-lite"/>
    </source>
</evidence>
<keyword evidence="8" id="KW-0812">Transmembrane</keyword>
<dbReference type="CDD" id="cd03124">
    <property type="entry name" value="alpha_CA_prokaryotic_like"/>
    <property type="match status" value="1"/>
</dbReference>
<dbReference type="InterPro" id="IPR023561">
    <property type="entry name" value="Carbonic_anhydrase_a-class"/>
</dbReference>
<protein>
    <recommendedName>
        <fullName evidence="2">carbonic anhydrase</fullName>
        <ecNumber evidence="2">4.2.1.1</ecNumber>
    </recommendedName>
</protein>
<evidence type="ECO:0000256" key="4">
    <source>
        <dbReference type="ARBA" id="ARBA00022833"/>
    </source>
</evidence>
<evidence type="ECO:0000256" key="5">
    <source>
        <dbReference type="ARBA" id="ARBA00023239"/>
    </source>
</evidence>
<dbReference type="Pfam" id="PF00194">
    <property type="entry name" value="Carb_anhydrase"/>
    <property type="match status" value="1"/>
</dbReference>
<dbReference type="PROSITE" id="PS51144">
    <property type="entry name" value="ALPHA_CA_2"/>
    <property type="match status" value="1"/>
</dbReference>
<comment type="similarity">
    <text evidence="1">Belongs to the alpha-carbonic anhydrase family.</text>
</comment>
<dbReference type="Gene3D" id="3.10.200.10">
    <property type="entry name" value="Alpha carbonic anhydrase"/>
    <property type="match status" value="1"/>
</dbReference>
<gene>
    <name evidence="11" type="ORF">CLEI1391_LOCUS4132</name>
</gene>
<dbReference type="SUPFAM" id="SSF51069">
    <property type="entry name" value="Carbonic anhydrase"/>
    <property type="match status" value="1"/>
</dbReference>
<dbReference type="EMBL" id="HBFB01007347">
    <property type="protein sequence ID" value="CAD8670421.1"/>
    <property type="molecule type" value="Transcribed_RNA"/>
</dbReference>
<feature type="compositionally biased region" description="Low complexity" evidence="7">
    <location>
        <begin position="313"/>
        <end position="328"/>
    </location>
</feature>
<dbReference type="EC" id="4.2.1.1" evidence="2"/>
<evidence type="ECO:0000256" key="6">
    <source>
        <dbReference type="ARBA" id="ARBA00048348"/>
    </source>
</evidence>